<sequence length="31" mass="3583">MFFSSFDYTYLSRGYFCKSRAESGCGPFIQS</sequence>
<accession>A0A0E9QN07</accession>
<proteinExistence type="predicted"/>
<reference evidence="1" key="1">
    <citation type="submission" date="2014-11" db="EMBL/GenBank/DDBJ databases">
        <authorList>
            <person name="Amaro Gonzalez C."/>
        </authorList>
    </citation>
    <scope>NUCLEOTIDE SEQUENCE</scope>
</reference>
<evidence type="ECO:0000313" key="1">
    <source>
        <dbReference type="EMBL" id="JAH17847.1"/>
    </source>
</evidence>
<reference evidence="1" key="2">
    <citation type="journal article" date="2015" name="Fish Shellfish Immunol.">
        <title>Early steps in the European eel (Anguilla anguilla)-Vibrio vulnificus interaction in the gills: Role of the RtxA13 toxin.</title>
        <authorList>
            <person name="Callol A."/>
            <person name="Pajuelo D."/>
            <person name="Ebbesson L."/>
            <person name="Teles M."/>
            <person name="MacKenzie S."/>
            <person name="Amaro C."/>
        </authorList>
    </citation>
    <scope>NUCLEOTIDE SEQUENCE</scope>
</reference>
<protein>
    <submittedName>
        <fullName evidence="1">Uncharacterized protein</fullName>
    </submittedName>
</protein>
<name>A0A0E9QN07_ANGAN</name>
<dbReference type="EMBL" id="GBXM01090730">
    <property type="protein sequence ID" value="JAH17847.1"/>
    <property type="molecule type" value="Transcribed_RNA"/>
</dbReference>
<organism evidence="1">
    <name type="scientific">Anguilla anguilla</name>
    <name type="common">European freshwater eel</name>
    <name type="synonym">Muraena anguilla</name>
    <dbReference type="NCBI Taxonomy" id="7936"/>
    <lineage>
        <taxon>Eukaryota</taxon>
        <taxon>Metazoa</taxon>
        <taxon>Chordata</taxon>
        <taxon>Craniata</taxon>
        <taxon>Vertebrata</taxon>
        <taxon>Euteleostomi</taxon>
        <taxon>Actinopterygii</taxon>
        <taxon>Neopterygii</taxon>
        <taxon>Teleostei</taxon>
        <taxon>Anguilliformes</taxon>
        <taxon>Anguillidae</taxon>
        <taxon>Anguilla</taxon>
    </lineage>
</organism>
<dbReference type="AlphaFoldDB" id="A0A0E9QN07"/>